<reference evidence="2" key="1">
    <citation type="submission" date="2020-05" db="EMBL/GenBank/DDBJ databases">
        <title>Mycena genomes resolve the evolution of fungal bioluminescence.</title>
        <authorList>
            <person name="Tsai I.J."/>
        </authorList>
    </citation>
    <scope>NUCLEOTIDE SEQUENCE</scope>
    <source>
        <strain evidence="2">CCC161011</strain>
    </source>
</reference>
<proteinExistence type="predicted"/>
<feature type="transmembrane region" description="Helical" evidence="1">
    <location>
        <begin position="17"/>
        <end position="37"/>
    </location>
</feature>
<feature type="transmembrane region" description="Helical" evidence="1">
    <location>
        <begin position="334"/>
        <end position="364"/>
    </location>
</feature>
<dbReference type="AlphaFoldDB" id="A0A8H7D1W1"/>
<feature type="transmembrane region" description="Helical" evidence="1">
    <location>
        <begin position="154"/>
        <end position="173"/>
    </location>
</feature>
<evidence type="ECO:0000256" key="1">
    <source>
        <dbReference type="SAM" id="Phobius"/>
    </source>
</evidence>
<keyword evidence="1" id="KW-1133">Transmembrane helix</keyword>
<feature type="transmembrane region" description="Helical" evidence="1">
    <location>
        <begin position="302"/>
        <end position="322"/>
    </location>
</feature>
<evidence type="ECO:0000313" key="3">
    <source>
        <dbReference type="Proteomes" id="UP000620124"/>
    </source>
</evidence>
<keyword evidence="3" id="KW-1185">Reference proteome</keyword>
<dbReference type="EMBL" id="JACAZI010000007">
    <property type="protein sequence ID" value="KAF7356036.1"/>
    <property type="molecule type" value="Genomic_DNA"/>
</dbReference>
<evidence type="ECO:0000313" key="2">
    <source>
        <dbReference type="EMBL" id="KAF7356036.1"/>
    </source>
</evidence>
<dbReference type="OrthoDB" id="9451547at2759"/>
<comment type="caution">
    <text evidence="2">The sequence shown here is derived from an EMBL/GenBank/DDBJ whole genome shotgun (WGS) entry which is preliminary data.</text>
</comment>
<dbReference type="Proteomes" id="UP000620124">
    <property type="component" value="Unassembled WGS sequence"/>
</dbReference>
<dbReference type="PANTHER" id="PTHR35043:SF7">
    <property type="entry name" value="TRANSCRIPTION FACTOR DOMAIN-CONTAINING PROTEIN"/>
    <property type="match status" value="1"/>
</dbReference>
<keyword evidence="1" id="KW-0472">Membrane</keyword>
<dbReference type="PANTHER" id="PTHR35043">
    <property type="entry name" value="TRANSCRIPTION FACTOR DOMAIN-CONTAINING PROTEIN"/>
    <property type="match status" value="1"/>
</dbReference>
<organism evidence="2 3">
    <name type="scientific">Mycena venus</name>
    <dbReference type="NCBI Taxonomy" id="2733690"/>
    <lineage>
        <taxon>Eukaryota</taxon>
        <taxon>Fungi</taxon>
        <taxon>Dikarya</taxon>
        <taxon>Basidiomycota</taxon>
        <taxon>Agaricomycotina</taxon>
        <taxon>Agaricomycetes</taxon>
        <taxon>Agaricomycetidae</taxon>
        <taxon>Agaricales</taxon>
        <taxon>Marasmiineae</taxon>
        <taxon>Mycenaceae</taxon>
        <taxon>Mycena</taxon>
    </lineage>
</organism>
<name>A0A8H7D1W1_9AGAR</name>
<gene>
    <name evidence="2" type="ORF">MVEN_00933300</name>
</gene>
<accession>A0A8H7D1W1</accession>
<feature type="transmembrane region" description="Helical" evidence="1">
    <location>
        <begin position="240"/>
        <end position="258"/>
    </location>
</feature>
<sequence length="384" mass="42174">MGTTQSGLTLFWRRLKMMLIGIIAPELMVGFAARQFLGAQTLLKAGSPDLELLKFGALIQISSTEYGFSRTHGYFFCMGGFVSSTGYPIVTKKQLDDPTLGPDFLEGIKKIRVRDIMDKSKGDALSKGVTLVQGLWFATQCLARLHQHLAITELEVATLAFAVVNILIWLLWWDKPLDVQEPMVVGPPTLLDAQPLTPFPLSRWYRVGYAIIGTDENDSYDPLSSTSVPSFWSLAMDSKLLYGIGIITALAGSVFGAIPRGSNSPVISFSLILGPPCAIHCAAWNIDFPTAAEMWIWRSGSLVVATIPVVTFLVLHLSFIINEHAFENPMLGDAITIIAIVFWGSFPIYIAARLILIVLPLAALRSLPPSAFMDVNWSTYIPHI</sequence>
<protein>
    <submittedName>
        <fullName evidence="2">Uncharacterized protein</fullName>
    </submittedName>
</protein>
<keyword evidence="1" id="KW-0812">Transmembrane</keyword>